<gene>
    <name evidence="1" type="ORF">L6452_11362</name>
</gene>
<evidence type="ECO:0000313" key="1">
    <source>
        <dbReference type="EMBL" id="KAI3748349.1"/>
    </source>
</evidence>
<evidence type="ECO:0000313" key="2">
    <source>
        <dbReference type="Proteomes" id="UP001055879"/>
    </source>
</evidence>
<comment type="caution">
    <text evidence="1">The sequence shown here is derived from an EMBL/GenBank/DDBJ whole genome shotgun (WGS) entry which is preliminary data.</text>
</comment>
<organism evidence="1 2">
    <name type="scientific">Arctium lappa</name>
    <name type="common">Greater burdock</name>
    <name type="synonym">Lappa major</name>
    <dbReference type="NCBI Taxonomy" id="4217"/>
    <lineage>
        <taxon>Eukaryota</taxon>
        <taxon>Viridiplantae</taxon>
        <taxon>Streptophyta</taxon>
        <taxon>Embryophyta</taxon>
        <taxon>Tracheophyta</taxon>
        <taxon>Spermatophyta</taxon>
        <taxon>Magnoliopsida</taxon>
        <taxon>eudicotyledons</taxon>
        <taxon>Gunneridae</taxon>
        <taxon>Pentapetalae</taxon>
        <taxon>asterids</taxon>
        <taxon>campanulids</taxon>
        <taxon>Asterales</taxon>
        <taxon>Asteraceae</taxon>
        <taxon>Carduoideae</taxon>
        <taxon>Cardueae</taxon>
        <taxon>Arctiinae</taxon>
        <taxon>Arctium</taxon>
    </lineage>
</organism>
<dbReference type="Proteomes" id="UP001055879">
    <property type="component" value="Linkage Group LG03"/>
</dbReference>
<name>A0ACB9DNT3_ARCLA</name>
<accession>A0ACB9DNT3</accession>
<dbReference type="EMBL" id="CM042049">
    <property type="protein sequence ID" value="KAI3748349.1"/>
    <property type="molecule type" value="Genomic_DNA"/>
</dbReference>
<protein>
    <submittedName>
        <fullName evidence="1">Uncharacterized protein</fullName>
    </submittedName>
</protein>
<reference evidence="2" key="1">
    <citation type="journal article" date="2022" name="Mol. Ecol. Resour.">
        <title>The genomes of chicory, endive, great burdock and yacon provide insights into Asteraceae palaeo-polyploidization history and plant inulin production.</title>
        <authorList>
            <person name="Fan W."/>
            <person name="Wang S."/>
            <person name="Wang H."/>
            <person name="Wang A."/>
            <person name="Jiang F."/>
            <person name="Liu H."/>
            <person name="Zhao H."/>
            <person name="Xu D."/>
            <person name="Zhang Y."/>
        </authorList>
    </citation>
    <scope>NUCLEOTIDE SEQUENCE [LARGE SCALE GENOMIC DNA]</scope>
    <source>
        <strain evidence="2">cv. Niubang</strain>
    </source>
</reference>
<keyword evidence="2" id="KW-1185">Reference proteome</keyword>
<reference evidence="1 2" key="2">
    <citation type="journal article" date="2022" name="Mol. Ecol. Resour.">
        <title>The genomes of chicory, endive, great burdock and yacon provide insights into Asteraceae paleo-polyploidization history and plant inulin production.</title>
        <authorList>
            <person name="Fan W."/>
            <person name="Wang S."/>
            <person name="Wang H."/>
            <person name="Wang A."/>
            <person name="Jiang F."/>
            <person name="Liu H."/>
            <person name="Zhao H."/>
            <person name="Xu D."/>
            <person name="Zhang Y."/>
        </authorList>
    </citation>
    <scope>NUCLEOTIDE SEQUENCE [LARGE SCALE GENOMIC DNA]</scope>
    <source>
        <strain evidence="2">cv. Niubang</strain>
    </source>
</reference>
<sequence length="82" mass="8850">MSQGGVGRHRRRPSQSVFDFVDDVLQPPPAADIGASDKEFGDVSSPNKIPEQHCRRPTTDISAHLKEKGAGSLLPPTSQKKS</sequence>
<proteinExistence type="predicted"/>